<feature type="transmembrane region" description="Helical" evidence="1">
    <location>
        <begin position="20"/>
        <end position="43"/>
    </location>
</feature>
<dbReference type="PANTHER" id="PTHR37314">
    <property type="entry name" value="SLR0142 PROTEIN"/>
    <property type="match status" value="1"/>
</dbReference>
<feature type="transmembrane region" description="Helical" evidence="1">
    <location>
        <begin position="209"/>
        <end position="227"/>
    </location>
</feature>
<feature type="transmembrane region" description="Helical" evidence="1">
    <location>
        <begin position="182"/>
        <end position="203"/>
    </location>
</feature>
<organism evidence="2 3">
    <name type="scientific">Parapedobacter pyrenivorans</name>
    <dbReference type="NCBI Taxonomy" id="1305674"/>
    <lineage>
        <taxon>Bacteria</taxon>
        <taxon>Pseudomonadati</taxon>
        <taxon>Bacteroidota</taxon>
        <taxon>Sphingobacteriia</taxon>
        <taxon>Sphingobacteriales</taxon>
        <taxon>Sphingobacteriaceae</taxon>
        <taxon>Parapedobacter</taxon>
    </lineage>
</organism>
<dbReference type="AlphaFoldDB" id="A0A917HUK6"/>
<dbReference type="PANTHER" id="PTHR37314:SF4">
    <property type="entry name" value="UPF0700 TRANSMEMBRANE PROTEIN YOAK"/>
    <property type="match status" value="1"/>
</dbReference>
<evidence type="ECO:0000256" key="1">
    <source>
        <dbReference type="SAM" id="Phobius"/>
    </source>
</evidence>
<dbReference type="InterPro" id="IPR010699">
    <property type="entry name" value="DUF1275"/>
</dbReference>
<feature type="transmembrane region" description="Helical" evidence="1">
    <location>
        <begin position="124"/>
        <end position="143"/>
    </location>
</feature>
<evidence type="ECO:0000313" key="2">
    <source>
        <dbReference type="EMBL" id="GGG88982.1"/>
    </source>
</evidence>
<sequence length="242" mass="27041">MLRHTGPKRTYAHNLRLAILLCLTAGFVNVAGLLAFSILTTNVTGHAALLAIDLESGDVKEAFVALGWLLLFLFGATFSGWYIGFMGKHRRYVYTIPLFIELSVLCFVAYYGASSDEYTGQAPYFAGSLLFVMGMQNALVTMISKSVVRTTHLTGLMTDLGISLSSVIRANFRLNKGLSERLILQGSIVLFFLIGGILGAFCFQHYRHYSFFVPAALLVVTIFFDAFRMEYLKIRHRYKGWS</sequence>
<keyword evidence="1" id="KW-0472">Membrane</keyword>
<feature type="transmembrane region" description="Helical" evidence="1">
    <location>
        <begin position="92"/>
        <end position="112"/>
    </location>
</feature>
<dbReference type="Proteomes" id="UP000660862">
    <property type="component" value="Unassembled WGS sequence"/>
</dbReference>
<name>A0A917HUK6_9SPHI</name>
<dbReference type="Pfam" id="PF06912">
    <property type="entry name" value="DUF1275"/>
    <property type="match status" value="1"/>
</dbReference>
<proteinExistence type="predicted"/>
<feature type="transmembrane region" description="Helical" evidence="1">
    <location>
        <begin position="63"/>
        <end position="85"/>
    </location>
</feature>
<keyword evidence="3" id="KW-1185">Reference proteome</keyword>
<keyword evidence="1" id="KW-0812">Transmembrane</keyword>
<dbReference type="EMBL" id="BMER01000002">
    <property type="protein sequence ID" value="GGG88982.1"/>
    <property type="molecule type" value="Genomic_DNA"/>
</dbReference>
<keyword evidence="1" id="KW-1133">Transmembrane helix</keyword>
<dbReference type="RefSeq" id="WP_188506277.1">
    <property type="nucleotide sequence ID" value="NZ_BMER01000002.1"/>
</dbReference>
<comment type="caution">
    <text evidence="2">The sequence shown here is derived from an EMBL/GenBank/DDBJ whole genome shotgun (WGS) entry which is preliminary data.</text>
</comment>
<reference evidence="2" key="1">
    <citation type="journal article" date="2014" name="Int. J. Syst. Evol. Microbiol.">
        <title>Complete genome sequence of Corynebacterium casei LMG S-19264T (=DSM 44701T), isolated from a smear-ripened cheese.</title>
        <authorList>
            <consortium name="US DOE Joint Genome Institute (JGI-PGF)"/>
            <person name="Walter F."/>
            <person name="Albersmeier A."/>
            <person name="Kalinowski J."/>
            <person name="Ruckert C."/>
        </authorList>
    </citation>
    <scope>NUCLEOTIDE SEQUENCE</scope>
    <source>
        <strain evidence="2">CGMCC 1.12195</strain>
    </source>
</reference>
<accession>A0A917HUK6</accession>
<gene>
    <name evidence="2" type="ORF">GCM10007415_23850</name>
</gene>
<protein>
    <submittedName>
        <fullName evidence="2">DUF1275 family protein</fullName>
    </submittedName>
</protein>
<reference evidence="2" key="2">
    <citation type="submission" date="2020-09" db="EMBL/GenBank/DDBJ databases">
        <authorList>
            <person name="Sun Q."/>
            <person name="Zhou Y."/>
        </authorList>
    </citation>
    <scope>NUCLEOTIDE SEQUENCE</scope>
    <source>
        <strain evidence="2">CGMCC 1.12195</strain>
    </source>
</reference>
<evidence type="ECO:0000313" key="3">
    <source>
        <dbReference type="Proteomes" id="UP000660862"/>
    </source>
</evidence>